<organism evidence="1 2">
    <name type="scientific">Bacillus wiedmannii</name>
    <dbReference type="NCBI Taxonomy" id="1890302"/>
    <lineage>
        <taxon>Bacteria</taxon>
        <taxon>Bacillati</taxon>
        <taxon>Bacillota</taxon>
        <taxon>Bacilli</taxon>
        <taxon>Bacillales</taxon>
        <taxon>Bacillaceae</taxon>
        <taxon>Bacillus</taxon>
        <taxon>Bacillus cereus group</taxon>
    </lineage>
</organism>
<name>A0A242Z459_9BACI</name>
<dbReference type="AlphaFoldDB" id="A0A242Z459"/>
<evidence type="ECO:0000313" key="2">
    <source>
        <dbReference type="Proteomes" id="UP000194945"/>
    </source>
</evidence>
<sequence>MNYYQVNITYLDNGQEFTTQQCLPMEGEPIVAQMRFKRLIKKYTEEAITSVGGELEEVKTKRVTKEYYEANKHLQIFEGARS</sequence>
<protein>
    <submittedName>
        <fullName evidence="1">Uncharacterized protein</fullName>
    </submittedName>
</protein>
<dbReference type="RefSeq" id="WP_088093152.1">
    <property type="nucleotide sequence ID" value="NZ_JARMNH010000007.1"/>
</dbReference>
<proteinExistence type="predicted"/>
<gene>
    <name evidence="1" type="ORF">BK730_21145</name>
</gene>
<evidence type="ECO:0000313" key="1">
    <source>
        <dbReference type="EMBL" id="OTX86391.1"/>
    </source>
</evidence>
<reference evidence="1 2" key="1">
    <citation type="submission" date="2016-10" db="EMBL/GenBank/DDBJ databases">
        <title>Comparative genomics of Bacillus thuringiensis reveals a path to pathogens against multiple invertebrate hosts.</title>
        <authorList>
            <person name="Zheng J."/>
            <person name="Gao Q."/>
            <person name="Liu H."/>
            <person name="Peng D."/>
            <person name="Ruan L."/>
            <person name="Sun M."/>
        </authorList>
    </citation>
    <scope>NUCLEOTIDE SEQUENCE [LARGE SCALE GENOMIC DNA]</scope>
    <source>
        <strain evidence="1">BGSC 4BK1</strain>
    </source>
</reference>
<dbReference type="Proteomes" id="UP000194945">
    <property type="component" value="Unassembled WGS sequence"/>
</dbReference>
<accession>A0A242Z459</accession>
<dbReference type="EMBL" id="NFDE01000058">
    <property type="protein sequence ID" value="OTX86391.1"/>
    <property type="molecule type" value="Genomic_DNA"/>
</dbReference>
<comment type="caution">
    <text evidence="1">The sequence shown here is derived from an EMBL/GenBank/DDBJ whole genome shotgun (WGS) entry which is preliminary data.</text>
</comment>